<dbReference type="AlphaFoldDB" id="K0X4Q0"/>
<dbReference type="PATRIC" id="fig|742726.3.peg.619"/>
<evidence type="ECO:0000256" key="1">
    <source>
        <dbReference type="ARBA" id="ARBA00004167"/>
    </source>
</evidence>
<dbReference type="PANTHER" id="PTHR34478:SF2">
    <property type="entry name" value="MEMBRANE PROTEIN"/>
    <property type="match status" value="1"/>
</dbReference>
<keyword evidence="3" id="KW-0812">Transmembrane</keyword>
<dbReference type="Gene3D" id="1.20.1440.20">
    <property type="entry name" value="LemA-like domain"/>
    <property type="match status" value="1"/>
</dbReference>
<evidence type="ECO:0000256" key="3">
    <source>
        <dbReference type="ARBA" id="ARBA00022692"/>
    </source>
</evidence>
<dbReference type="InterPro" id="IPR007156">
    <property type="entry name" value="MamQ_LemA"/>
</dbReference>
<reference evidence="7 8" key="1">
    <citation type="submission" date="2012-08" db="EMBL/GenBank/DDBJ databases">
        <title>The Genome Sequence of Barnesiella intestinihominis YIT 11860.</title>
        <authorList>
            <consortium name="The Broad Institute Genome Sequencing Platform"/>
            <person name="Earl A."/>
            <person name="Ward D."/>
            <person name="Feldgarden M."/>
            <person name="Gevers D."/>
            <person name="Morotomi M."/>
            <person name="Walker B."/>
            <person name="Young S.K."/>
            <person name="Zeng Q."/>
            <person name="Gargeya S."/>
            <person name="Fitzgerald M."/>
            <person name="Haas B."/>
            <person name="Abouelleil A."/>
            <person name="Alvarado L."/>
            <person name="Arachchi H.M."/>
            <person name="Berlin A.M."/>
            <person name="Chapman S.B."/>
            <person name="Goldberg J."/>
            <person name="Griggs A."/>
            <person name="Gujja S."/>
            <person name="Hansen M."/>
            <person name="Howarth C."/>
            <person name="Imamovic A."/>
            <person name="Larimer J."/>
            <person name="McCowen C."/>
            <person name="Montmayeur A."/>
            <person name="Murphy C."/>
            <person name="Neiman D."/>
            <person name="Pearson M."/>
            <person name="Priest M."/>
            <person name="Roberts A."/>
            <person name="Saif S."/>
            <person name="Shea T."/>
            <person name="Sisk P."/>
            <person name="Sykes S."/>
            <person name="Wortman J."/>
            <person name="Nusbaum C."/>
            <person name="Birren B."/>
        </authorList>
    </citation>
    <scope>NUCLEOTIDE SEQUENCE [LARGE SCALE GENOMIC DNA]</scope>
    <source>
        <strain evidence="7 8">YIT 11860</strain>
    </source>
</reference>
<evidence type="ECO:0000313" key="8">
    <source>
        <dbReference type="Proteomes" id="UP000006044"/>
    </source>
</evidence>
<dbReference type="InterPro" id="IPR023353">
    <property type="entry name" value="LemA-like_dom_sf"/>
</dbReference>
<keyword evidence="6" id="KW-0732">Signal</keyword>
<evidence type="ECO:0000256" key="4">
    <source>
        <dbReference type="ARBA" id="ARBA00022989"/>
    </source>
</evidence>
<dbReference type="HOGENOM" id="CLU_056714_0_1_10"/>
<keyword evidence="4" id="KW-1133">Transmembrane helix</keyword>
<evidence type="ECO:0000313" key="7">
    <source>
        <dbReference type="EMBL" id="EJZ66412.1"/>
    </source>
</evidence>
<comment type="subcellular location">
    <subcellularLocation>
        <location evidence="1">Membrane</location>
        <topology evidence="1">Single-pass membrane protein</topology>
    </subcellularLocation>
</comment>
<dbReference type="OrthoDB" id="9804152at2"/>
<evidence type="ECO:0000256" key="6">
    <source>
        <dbReference type="SAM" id="SignalP"/>
    </source>
</evidence>
<dbReference type="Proteomes" id="UP000006044">
    <property type="component" value="Unassembled WGS sequence"/>
</dbReference>
<dbReference type="PANTHER" id="PTHR34478">
    <property type="entry name" value="PROTEIN LEMA"/>
    <property type="match status" value="1"/>
</dbReference>
<proteinExistence type="inferred from homology"/>
<dbReference type="RefSeq" id="WP_008861086.1">
    <property type="nucleotide sequence ID" value="NZ_CAXSNY010000002.1"/>
</dbReference>
<accession>K0X4Q0</accession>
<dbReference type="PROSITE" id="PS51257">
    <property type="entry name" value="PROKAR_LIPOPROTEIN"/>
    <property type="match status" value="1"/>
</dbReference>
<dbReference type="SUPFAM" id="SSF140478">
    <property type="entry name" value="LemA-like"/>
    <property type="match status" value="1"/>
</dbReference>
<comment type="similarity">
    <text evidence="2">Belongs to the LemA family.</text>
</comment>
<organism evidence="7 8">
    <name type="scientific">Barnesiella intestinihominis YIT 11860</name>
    <dbReference type="NCBI Taxonomy" id="742726"/>
    <lineage>
        <taxon>Bacteria</taxon>
        <taxon>Pseudomonadati</taxon>
        <taxon>Bacteroidota</taxon>
        <taxon>Bacteroidia</taxon>
        <taxon>Bacteroidales</taxon>
        <taxon>Barnesiellaceae</taxon>
        <taxon>Barnesiella</taxon>
    </lineage>
</organism>
<evidence type="ECO:0008006" key="9">
    <source>
        <dbReference type="Google" id="ProtNLM"/>
    </source>
</evidence>
<dbReference type="EMBL" id="ADLE01000001">
    <property type="protein sequence ID" value="EJZ66412.1"/>
    <property type="molecule type" value="Genomic_DNA"/>
</dbReference>
<keyword evidence="8" id="KW-1185">Reference proteome</keyword>
<name>K0X4Q0_9BACT</name>
<dbReference type="GeneID" id="77847925"/>
<dbReference type="GO" id="GO:0016020">
    <property type="term" value="C:membrane"/>
    <property type="evidence" value="ECO:0007669"/>
    <property type="project" value="UniProtKB-SubCell"/>
</dbReference>
<dbReference type="STRING" id="742726.HMPREF9448_00590"/>
<feature type="signal peptide" evidence="6">
    <location>
        <begin position="1"/>
        <end position="28"/>
    </location>
</feature>
<gene>
    <name evidence="7" type="ORF">HMPREF9448_00590</name>
</gene>
<comment type="caution">
    <text evidence="7">The sequence shown here is derived from an EMBL/GenBank/DDBJ whole genome shotgun (WGS) entry which is preliminary data.</text>
</comment>
<evidence type="ECO:0000256" key="2">
    <source>
        <dbReference type="ARBA" id="ARBA00008854"/>
    </source>
</evidence>
<dbReference type="Pfam" id="PF04011">
    <property type="entry name" value="LemA"/>
    <property type="match status" value="1"/>
</dbReference>
<sequence>MKYFVRAILATIIAALLSSCSYNSMVEADENINAQWAKVENQYQRRADLVPNLVNTVKGYAAHESETLEAVIAARSKATQITVDPANLTEENLQKYQEAQGELSSALGKLLAITENYPDLKANQNFLELQAQLEGTENRIATERSRYTDAVNAYNKKIRKFPALITAKIFGFDAKPQFKAEASAAQAPTVEF</sequence>
<protein>
    <recommendedName>
        <fullName evidence="9">LemA family protein</fullName>
    </recommendedName>
</protein>
<evidence type="ECO:0000256" key="5">
    <source>
        <dbReference type="ARBA" id="ARBA00023136"/>
    </source>
</evidence>
<keyword evidence="5" id="KW-0472">Membrane</keyword>
<dbReference type="eggNOG" id="COG1704">
    <property type="taxonomic scope" value="Bacteria"/>
</dbReference>
<feature type="chain" id="PRO_5003841024" description="LemA family protein" evidence="6">
    <location>
        <begin position="29"/>
        <end position="192"/>
    </location>
</feature>